<feature type="transmembrane region" description="Helical" evidence="11">
    <location>
        <begin position="54"/>
        <end position="72"/>
    </location>
</feature>
<name>A0A2C9LHA8_BIOGL</name>
<reference evidence="15" key="2">
    <citation type="submission" date="2025-04" db="UniProtKB">
        <authorList>
            <consortium name="RefSeq"/>
        </authorList>
    </citation>
    <scope>IDENTIFICATION</scope>
</reference>
<keyword evidence="6 11" id="KW-1133">Transmembrane helix</keyword>
<keyword evidence="8" id="KW-0238">DNA-binding</keyword>
<dbReference type="PANTHER" id="PTHR22593">
    <property type="entry name" value="TRANSMEMBRANE PROTEIN 18"/>
    <property type="match status" value="1"/>
</dbReference>
<dbReference type="Pfam" id="PF14770">
    <property type="entry name" value="TMEM18"/>
    <property type="match status" value="1"/>
</dbReference>
<comment type="similarity">
    <text evidence="3">Belongs to the TMEM18 family.</text>
</comment>
<feature type="transmembrane region" description="Helical" evidence="11">
    <location>
        <begin position="24"/>
        <end position="42"/>
    </location>
</feature>
<evidence type="ECO:0000256" key="2">
    <source>
        <dbReference type="ARBA" id="ARBA00004127"/>
    </source>
</evidence>
<dbReference type="VEuPathDB" id="VectorBase:BGLB031110"/>
<keyword evidence="5 11" id="KW-0812">Transmembrane</keyword>
<feature type="transmembrane region" description="Helical" evidence="11">
    <location>
        <begin position="92"/>
        <end position="113"/>
    </location>
</feature>
<dbReference type="Proteomes" id="UP000076420">
    <property type="component" value="Unassembled WGS sequence"/>
</dbReference>
<dbReference type="Proteomes" id="UP001165740">
    <property type="component" value="Chromosome 17"/>
</dbReference>
<protein>
    <recommendedName>
        <fullName evidence="4">Transmembrane protein 18</fullName>
    </recommendedName>
</protein>
<keyword evidence="9 11" id="KW-0472">Membrane</keyword>
<proteinExistence type="inferred from homology"/>
<dbReference type="VEuPathDB" id="VectorBase:BGLAX_045765"/>
<dbReference type="GO" id="GO:0003677">
    <property type="term" value="F:DNA binding"/>
    <property type="evidence" value="ECO:0007669"/>
    <property type="project" value="UniProtKB-KW"/>
</dbReference>
<keyword evidence="10" id="KW-0539">Nucleus</keyword>
<evidence type="ECO:0000313" key="15">
    <source>
        <dbReference type="RefSeq" id="XP_013089469.1"/>
    </source>
</evidence>
<evidence type="ECO:0000256" key="10">
    <source>
        <dbReference type="ARBA" id="ARBA00023242"/>
    </source>
</evidence>
<evidence type="ECO:0000256" key="5">
    <source>
        <dbReference type="ARBA" id="ARBA00022692"/>
    </source>
</evidence>
<dbReference type="AlphaFoldDB" id="A0A2C9LHA8"/>
<dbReference type="OMA" id="TFSKQQY"/>
<evidence type="ECO:0000256" key="3">
    <source>
        <dbReference type="ARBA" id="ARBA00009971"/>
    </source>
</evidence>
<dbReference type="GO" id="GO:0031965">
    <property type="term" value="C:nuclear membrane"/>
    <property type="evidence" value="ECO:0007669"/>
    <property type="project" value="UniProtKB-SubCell"/>
</dbReference>
<sequence>MDFIKTTQITGIWSYLETVDWTEPWLAVLIGFHVFTFLVTFSTRNFPMLQAGHFFILLLLVYFAESLNKLAANNWQLFSKQQYFDSRGMFISLVWSVPLLVNTLVIVMLWLLTSSQLMLTSGRLKLQTERKALEQRNKKKD</sequence>
<dbReference type="InterPro" id="IPR026721">
    <property type="entry name" value="TMEM18"/>
</dbReference>
<evidence type="ECO:0000313" key="14">
    <source>
        <dbReference type="Proteomes" id="UP001165740"/>
    </source>
</evidence>
<dbReference type="OrthoDB" id="411535at2759"/>
<comment type="subcellular location">
    <subcellularLocation>
        <location evidence="2">Endomembrane system</location>
        <topology evidence="2">Multi-pass membrane protein</topology>
    </subcellularLocation>
    <subcellularLocation>
        <location evidence="1">Nucleus membrane</location>
    </subcellularLocation>
</comment>
<dbReference type="GeneID" id="106073453"/>
<evidence type="ECO:0000256" key="11">
    <source>
        <dbReference type="SAM" id="Phobius"/>
    </source>
</evidence>
<evidence type="ECO:0000256" key="8">
    <source>
        <dbReference type="ARBA" id="ARBA00023125"/>
    </source>
</evidence>
<dbReference type="EnsemblMetazoa" id="BGLB031110-RB">
    <property type="protein sequence ID" value="BGLB031110-PB"/>
    <property type="gene ID" value="BGLB031110"/>
</dbReference>
<evidence type="ECO:0000256" key="7">
    <source>
        <dbReference type="ARBA" id="ARBA00023054"/>
    </source>
</evidence>
<evidence type="ECO:0000313" key="12">
    <source>
        <dbReference type="EnsemblMetazoa" id="BGLB031110-PB"/>
    </source>
</evidence>
<gene>
    <name evidence="12" type="primary">106073453</name>
    <name evidence="15" type="synonym">LOC106073453</name>
</gene>
<evidence type="ECO:0000256" key="9">
    <source>
        <dbReference type="ARBA" id="ARBA00023136"/>
    </source>
</evidence>
<evidence type="ECO:0000256" key="1">
    <source>
        <dbReference type="ARBA" id="ARBA00004126"/>
    </source>
</evidence>
<accession>A0A2C9LHA8</accession>
<dbReference type="STRING" id="6526.A0A2C9LHA8"/>
<dbReference type="KEGG" id="bgt:106073453"/>
<keyword evidence="14" id="KW-1185">Reference proteome</keyword>
<evidence type="ECO:0000256" key="6">
    <source>
        <dbReference type="ARBA" id="ARBA00022989"/>
    </source>
</evidence>
<reference evidence="12" key="1">
    <citation type="submission" date="2020-05" db="UniProtKB">
        <authorList>
            <consortium name="EnsemblMetazoa"/>
        </authorList>
    </citation>
    <scope>IDENTIFICATION</scope>
    <source>
        <strain evidence="12">BB02</strain>
    </source>
</reference>
<evidence type="ECO:0000313" key="13">
    <source>
        <dbReference type="Proteomes" id="UP000076420"/>
    </source>
</evidence>
<organism evidence="12 13">
    <name type="scientific">Biomphalaria glabrata</name>
    <name type="common">Bloodfluke planorb</name>
    <name type="synonym">Freshwater snail</name>
    <dbReference type="NCBI Taxonomy" id="6526"/>
    <lineage>
        <taxon>Eukaryota</taxon>
        <taxon>Metazoa</taxon>
        <taxon>Spiralia</taxon>
        <taxon>Lophotrochozoa</taxon>
        <taxon>Mollusca</taxon>
        <taxon>Gastropoda</taxon>
        <taxon>Heterobranchia</taxon>
        <taxon>Euthyneura</taxon>
        <taxon>Panpulmonata</taxon>
        <taxon>Hygrophila</taxon>
        <taxon>Lymnaeoidea</taxon>
        <taxon>Planorbidae</taxon>
        <taxon>Biomphalaria</taxon>
    </lineage>
</organism>
<dbReference type="PANTHER" id="PTHR22593:SF2">
    <property type="entry name" value="TRANSMEMBRANE PROTEIN 18"/>
    <property type="match status" value="1"/>
</dbReference>
<dbReference type="RefSeq" id="XP_013089469.1">
    <property type="nucleotide sequence ID" value="XM_013234015.2"/>
</dbReference>
<keyword evidence="7" id="KW-0175">Coiled coil</keyword>
<evidence type="ECO:0000256" key="4">
    <source>
        <dbReference type="ARBA" id="ARBA00014253"/>
    </source>
</evidence>